<comment type="caution">
    <text evidence="2">The sequence shown here is derived from an EMBL/GenBank/DDBJ whole genome shotgun (WGS) entry which is preliminary data.</text>
</comment>
<name>A0ABV2V0K9_9ACTN</name>
<evidence type="ECO:0000256" key="1">
    <source>
        <dbReference type="SAM" id="MobiDB-lite"/>
    </source>
</evidence>
<feature type="region of interest" description="Disordered" evidence="1">
    <location>
        <begin position="1"/>
        <end position="54"/>
    </location>
</feature>
<feature type="compositionally biased region" description="Basic and acidic residues" evidence="1">
    <location>
        <begin position="19"/>
        <end position="31"/>
    </location>
</feature>
<evidence type="ECO:0008006" key="4">
    <source>
        <dbReference type="Google" id="ProtNLM"/>
    </source>
</evidence>
<organism evidence="2 3">
    <name type="scientific">Streptomyces ossamyceticus</name>
    <dbReference type="NCBI Taxonomy" id="249581"/>
    <lineage>
        <taxon>Bacteria</taxon>
        <taxon>Bacillati</taxon>
        <taxon>Actinomycetota</taxon>
        <taxon>Actinomycetes</taxon>
        <taxon>Kitasatosporales</taxon>
        <taxon>Streptomycetaceae</taxon>
        <taxon>Streptomyces</taxon>
    </lineage>
</organism>
<keyword evidence="3" id="KW-1185">Reference proteome</keyword>
<sequence>MAPRPYGHGSAPDGVSPHAHAERARHAEHLLGTDTAPAAPTPADAAGTRETAGLTAAGLRTRQIAERLSLFGAVGVTCARGEWRGRG</sequence>
<feature type="compositionally biased region" description="Low complexity" evidence="1">
    <location>
        <begin position="33"/>
        <end position="46"/>
    </location>
</feature>
<dbReference type="RefSeq" id="WP_355398586.1">
    <property type="nucleotide sequence ID" value="NZ_JBEXPZ010000029.1"/>
</dbReference>
<dbReference type="Proteomes" id="UP001550210">
    <property type="component" value="Unassembled WGS sequence"/>
</dbReference>
<dbReference type="EMBL" id="JBEXPZ010000029">
    <property type="protein sequence ID" value="MET9847366.1"/>
    <property type="molecule type" value="Genomic_DNA"/>
</dbReference>
<gene>
    <name evidence="2" type="ORF">ABZZ21_23015</name>
</gene>
<accession>A0ABV2V0K9</accession>
<proteinExistence type="predicted"/>
<protein>
    <recommendedName>
        <fullName evidence="4">Cation-transporting P-type ATPase N-terminal domain-containing protein</fullName>
    </recommendedName>
</protein>
<evidence type="ECO:0000313" key="3">
    <source>
        <dbReference type="Proteomes" id="UP001550210"/>
    </source>
</evidence>
<reference evidence="2 3" key="1">
    <citation type="submission" date="2024-06" db="EMBL/GenBank/DDBJ databases">
        <title>The Natural Products Discovery Center: Release of the First 8490 Sequenced Strains for Exploring Actinobacteria Biosynthetic Diversity.</title>
        <authorList>
            <person name="Kalkreuter E."/>
            <person name="Kautsar S.A."/>
            <person name="Yang D."/>
            <person name="Bader C.D."/>
            <person name="Teijaro C.N."/>
            <person name="Fluegel L."/>
            <person name="Davis C.M."/>
            <person name="Simpson J.R."/>
            <person name="Lauterbach L."/>
            <person name="Steele A.D."/>
            <person name="Gui C."/>
            <person name="Meng S."/>
            <person name="Li G."/>
            <person name="Viehrig K."/>
            <person name="Ye F."/>
            <person name="Su P."/>
            <person name="Kiefer A.F."/>
            <person name="Nichols A."/>
            <person name="Cepeda A.J."/>
            <person name="Yan W."/>
            <person name="Fan B."/>
            <person name="Jiang Y."/>
            <person name="Adhikari A."/>
            <person name="Zheng C.-J."/>
            <person name="Schuster L."/>
            <person name="Cowan T.M."/>
            <person name="Smanski M.J."/>
            <person name="Chevrette M.G."/>
            <person name="De Carvalho L.P.S."/>
            <person name="Shen B."/>
        </authorList>
    </citation>
    <scope>NUCLEOTIDE SEQUENCE [LARGE SCALE GENOMIC DNA]</scope>
    <source>
        <strain evidence="2 3">NPDC006434</strain>
    </source>
</reference>
<evidence type="ECO:0000313" key="2">
    <source>
        <dbReference type="EMBL" id="MET9847366.1"/>
    </source>
</evidence>